<dbReference type="Proteomes" id="UP001212421">
    <property type="component" value="Chromosome"/>
</dbReference>
<reference evidence="15 16" key="1">
    <citation type="submission" date="2021-05" db="EMBL/GenBank/DDBJ databases">
        <authorList>
            <person name="Kumar R."/>
            <person name="Kumar A."/>
            <person name="Mukhia S."/>
        </authorList>
    </citation>
    <scope>NUCLEOTIDE SEQUENCE [LARGE SCALE GENOMIC DNA]</scope>
    <source>
        <strain evidence="15 16">ERMR7:08</strain>
    </source>
</reference>
<dbReference type="InterPro" id="IPR029056">
    <property type="entry name" value="Ribokinase-like"/>
</dbReference>
<comment type="caution">
    <text evidence="12">Lacks conserved residue(s) required for the propagation of feature annotation.</text>
</comment>
<sequence length="343" mass="34212">MNRIAVLGSANMDLVVRQPRLPRPGETIFGHDFALVPGGKGLNQAVAAARQGGTVDFLGAVGRDAYGTELRALLVSEGIRVDGLDTVDGPTGTAHITVLDSGENSIVVVSGANAAVTSLDEGQRAAIAAADFLVLQCELPVSTLIEGLAVARASGTFTVFTPAPVVPLPAAFLAGVDLVVANRLEAEEFTGETDAARAAESLSARRGWAIVTLGDEGCVVARGGVALGLAPARPVRPVDTTGAGDTFVGALVARLAEGAAGTAGTSGAADAADAADANAAGGASDAAVTDDARPDTARARPEISEDAMIDAIRWATVAASVSVTRAGATASMPTRAEVAAILA</sequence>
<dbReference type="Gene3D" id="3.40.1190.20">
    <property type="match status" value="2"/>
</dbReference>
<dbReference type="HAMAP" id="MF_01987">
    <property type="entry name" value="Ribokinase"/>
    <property type="match status" value="1"/>
</dbReference>
<evidence type="ECO:0000313" key="16">
    <source>
        <dbReference type="Proteomes" id="UP001212421"/>
    </source>
</evidence>
<keyword evidence="4 12" id="KW-0808">Transferase</keyword>
<dbReference type="EMBL" id="CP075584">
    <property type="protein sequence ID" value="WBM79221.1"/>
    <property type="molecule type" value="Genomic_DNA"/>
</dbReference>
<feature type="active site" description="Proton acceptor" evidence="12">
    <location>
        <position position="245"/>
    </location>
</feature>
<dbReference type="InterPro" id="IPR002139">
    <property type="entry name" value="Ribo/fructo_kinase"/>
</dbReference>
<feature type="binding site" evidence="12">
    <location>
        <begin position="244"/>
        <end position="245"/>
    </location>
    <ligand>
        <name>ATP</name>
        <dbReference type="ChEBI" id="CHEBI:30616"/>
    </ligand>
</feature>
<dbReference type="InterPro" id="IPR011877">
    <property type="entry name" value="Ribokinase"/>
</dbReference>
<accession>A0ABY7NEK5</accession>
<comment type="subunit">
    <text evidence="12">Homodimer.</text>
</comment>
<keyword evidence="11 12" id="KW-0119">Carbohydrate metabolism</keyword>
<feature type="domain" description="Carbohydrate kinase PfkB" evidence="14">
    <location>
        <begin position="1"/>
        <end position="259"/>
    </location>
</feature>
<comment type="similarity">
    <text evidence="12">Belongs to the carbohydrate kinase PfkB family. Ribokinase subfamily.</text>
</comment>
<comment type="cofactor">
    <cofactor evidence="12">
        <name>Mg(2+)</name>
        <dbReference type="ChEBI" id="CHEBI:18420"/>
    </cofactor>
    <text evidence="12">Requires a divalent cation, most likely magnesium in vivo, as an electrophilic catalyst to aid phosphoryl group transfer. It is the chelate of the metal and the nucleotide that is the actual substrate.</text>
</comment>
<dbReference type="CDD" id="cd01174">
    <property type="entry name" value="ribokinase"/>
    <property type="match status" value="1"/>
</dbReference>
<comment type="subcellular location">
    <subcellularLocation>
        <location evidence="12">Cytoplasm</location>
    </subcellularLocation>
</comment>
<evidence type="ECO:0000256" key="7">
    <source>
        <dbReference type="ARBA" id="ARBA00022777"/>
    </source>
</evidence>
<feature type="region of interest" description="Disordered" evidence="13">
    <location>
        <begin position="282"/>
        <end position="302"/>
    </location>
</feature>
<feature type="binding site" evidence="12">
    <location>
        <position position="327"/>
    </location>
    <ligand>
        <name>K(+)</name>
        <dbReference type="ChEBI" id="CHEBI:29103"/>
    </ligand>
</feature>
<evidence type="ECO:0000256" key="1">
    <source>
        <dbReference type="ARBA" id="ARBA00005380"/>
    </source>
</evidence>
<dbReference type="RefSeq" id="WP_281533749.1">
    <property type="nucleotide sequence ID" value="NZ_CP075584.1"/>
</dbReference>
<name>A0ABY7NEK5_9MICO</name>
<dbReference type="PRINTS" id="PR00990">
    <property type="entry name" value="RIBOKINASE"/>
</dbReference>
<feature type="binding site" evidence="12">
    <location>
        <position position="138"/>
    </location>
    <ligand>
        <name>substrate</name>
    </ligand>
</feature>
<keyword evidence="6 12" id="KW-0547">Nucleotide-binding</keyword>
<keyword evidence="8 12" id="KW-0067">ATP-binding</keyword>
<comment type="function">
    <text evidence="12">Catalyzes the phosphorylation of ribose at O-5 in a reaction requiring ATP and magnesium. The resulting D-ribose-5-phosphate can then be used either for sythesis of nucleotides, histidine, and tryptophan, or as a component of the pentose phosphate pathway.</text>
</comment>
<evidence type="ECO:0000256" key="13">
    <source>
        <dbReference type="SAM" id="MobiDB-lite"/>
    </source>
</evidence>
<organism evidence="15 16">
    <name type="scientific">Cryobacterium breve</name>
    <dbReference type="NCBI Taxonomy" id="1259258"/>
    <lineage>
        <taxon>Bacteria</taxon>
        <taxon>Bacillati</taxon>
        <taxon>Actinomycetota</taxon>
        <taxon>Actinomycetes</taxon>
        <taxon>Micrococcales</taxon>
        <taxon>Microbacteriaceae</taxon>
        <taxon>Cryobacterium</taxon>
    </lineage>
</organism>
<gene>
    <name evidence="12" type="primary">rbsK</name>
    <name evidence="15" type="ORF">KIV56_12230</name>
</gene>
<evidence type="ECO:0000256" key="4">
    <source>
        <dbReference type="ARBA" id="ARBA00022679"/>
    </source>
</evidence>
<comment type="catalytic activity">
    <reaction evidence="12">
        <text>D-ribose + ATP = D-ribose 5-phosphate + ADP + H(+)</text>
        <dbReference type="Rhea" id="RHEA:13697"/>
        <dbReference type="ChEBI" id="CHEBI:15378"/>
        <dbReference type="ChEBI" id="CHEBI:30616"/>
        <dbReference type="ChEBI" id="CHEBI:47013"/>
        <dbReference type="ChEBI" id="CHEBI:78346"/>
        <dbReference type="ChEBI" id="CHEBI:456216"/>
        <dbReference type="EC" id="2.7.1.15"/>
    </reaction>
</comment>
<dbReference type="EC" id="2.7.1.15" evidence="2 12"/>
<evidence type="ECO:0000256" key="2">
    <source>
        <dbReference type="ARBA" id="ARBA00012035"/>
    </source>
</evidence>
<comment type="activity regulation">
    <text evidence="12">Activated by a monovalent cation that binds near, but not in, the active site. The most likely occupant of the site in vivo is potassium. Ion binding induces a conformational change that may alter substrate affinity.</text>
</comment>
<evidence type="ECO:0000256" key="11">
    <source>
        <dbReference type="ARBA" id="ARBA00023277"/>
    </source>
</evidence>
<feature type="binding site" evidence="12">
    <location>
        <begin position="212"/>
        <end position="217"/>
    </location>
    <ligand>
        <name>ATP</name>
        <dbReference type="ChEBI" id="CHEBI:30616"/>
    </ligand>
</feature>
<keyword evidence="5 12" id="KW-0479">Metal-binding</keyword>
<keyword evidence="7 12" id="KW-0418">Kinase</keyword>
<feature type="compositionally biased region" description="Basic and acidic residues" evidence="13">
    <location>
        <begin position="290"/>
        <end position="302"/>
    </location>
</feature>
<dbReference type="InterPro" id="IPR011611">
    <property type="entry name" value="PfkB_dom"/>
</dbReference>
<feature type="binding site" evidence="12">
    <location>
        <position position="245"/>
    </location>
    <ligand>
        <name>substrate</name>
    </ligand>
</feature>
<feature type="binding site" evidence="12">
    <location>
        <position position="325"/>
    </location>
    <ligand>
        <name>K(+)</name>
        <dbReference type="ChEBI" id="CHEBI:29103"/>
    </ligand>
</feature>
<feature type="binding site" evidence="12">
    <location>
        <position position="322"/>
    </location>
    <ligand>
        <name>K(+)</name>
        <dbReference type="ChEBI" id="CHEBI:29103"/>
    </ligand>
</feature>
<keyword evidence="10 12" id="KW-0630">Potassium</keyword>
<evidence type="ECO:0000313" key="15">
    <source>
        <dbReference type="EMBL" id="WBM79221.1"/>
    </source>
</evidence>
<feature type="binding site" evidence="12">
    <location>
        <position position="241"/>
    </location>
    <ligand>
        <name>K(+)</name>
        <dbReference type="ChEBI" id="CHEBI:29103"/>
    </ligand>
</feature>
<feature type="binding site" evidence="12">
    <location>
        <position position="239"/>
    </location>
    <ligand>
        <name>K(+)</name>
        <dbReference type="ChEBI" id="CHEBI:29103"/>
    </ligand>
</feature>
<dbReference type="SUPFAM" id="SSF53613">
    <property type="entry name" value="Ribokinase-like"/>
    <property type="match status" value="1"/>
</dbReference>
<comment type="pathway">
    <text evidence="12">Carbohydrate metabolism; D-ribose degradation; D-ribose 5-phosphate from beta-D-ribopyranose: step 2/2.</text>
</comment>
<comment type="similarity">
    <text evidence="1">Belongs to the carbohydrate kinase pfkB family.</text>
</comment>
<dbReference type="Pfam" id="PF00294">
    <property type="entry name" value="PfkB"/>
    <property type="match status" value="1"/>
</dbReference>
<dbReference type="PROSITE" id="PS00584">
    <property type="entry name" value="PFKB_KINASES_2"/>
    <property type="match status" value="1"/>
</dbReference>
<evidence type="ECO:0000256" key="8">
    <source>
        <dbReference type="ARBA" id="ARBA00022840"/>
    </source>
</evidence>
<feature type="binding site" evidence="12">
    <location>
        <begin position="11"/>
        <end position="13"/>
    </location>
    <ligand>
        <name>substrate</name>
    </ligand>
</feature>
<dbReference type="InterPro" id="IPR002173">
    <property type="entry name" value="Carboh/pur_kinase_PfkB_CS"/>
</dbReference>
<keyword evidence="16" id="KW-1185">Reference proteome</keyword>
<protein>
    <recommendedName>
        <fullName evidence="3 12">Ribokinase</fullName>
        <shortName evidence="12">RK</shortName>
        <ecNumber evidence="2 12">2.7.1.15</ecNumber>
    </recommendedName>
</protein>
<keyword evidence="9 12" id="KW-0460">Magnesium</keyword>
<dbReference type="PANTHER" id="PTHR10584:SF166">
    <property type="entry name" value="RIBOKINASE"/>
    <property type="match status" value="1"/>
</dbReference>
<keyword evidence="12" id="KW-0963">Cytoplasm</keyword>
<evidence type="ECO:0000256" key="3">
    <source>
        <dbReference type="ARBA" id="ARBA00016943"/>
    </source>
</evidence>
<evidence type="ECO:0000256" key="9">
    <source>
        <dbReference type="ARBA" id="ARBA00022842"/>
    </source>
</evidence>
<evidence type="ECO:0000256" key="12">
    <source>
        <dbReference type="HAMAP-Rule" id="MF_01987"/>
    </source>
</evidence>
<dbReference type="PANTHER" id="PTHR10584">
    <property type="entry name" value="SUGAR KINASE"/>
    <property type="match status" value="1"/>
</dbReference>
<evidence type="ECO:0000256" key="10">
    <source>
        <dbReference type="ARBA" id="ARBA00022958"/>
    </source>
</evidence>
<proteinExistence type="inferred from homology"/>
<evidence type="ECO:0000256" key="6">
    <source>
        <dbReference type="ARBA" id="ARBA00022741"/>
    </source>
</evidence>
<feature type="binding site" evidence="12">
    <location>
        <position position="331"/>
    </location>
    <ligand>
        <name>K(+)</name>
        <dbReference type="ChEBI" id="CHEBI:29103"/>
    </ligand>
</feature>
<evidence type="ECO:0000256" key="5">
    <source>
        <dbReference type="ARBA" id="ARBA00022723"/>
    </source>
</evidence>
<feature type="binding site" evidence="12">
    <location>
        <begin position="39"/>
        <end position="43"/>
    </location>
    <ligand>
        <name>substrate</name>
    </ligand>
</feature>
<evidence type="ECO:0000259" key="14">
    <source>
        <dbReference type="Pfam" id="PF00294"/>
    </source>
</evidence>
<feature type="binding site" evidence="12">
    <location>
        <position position="182"/>
    </location>
    <ligand>
        <name>ATP</name>
        <dbReference type="ChEBI" id="CHEBI:30616"/>
    </ligand>
</feature>